<evidence type="ECO:0000256" key="4">
    <source>
        <dbReference type="ARBA" id="ARBA00022452"/>
    </source>
</evidence>
<dbReference type="InterPro" id="IPR039426">
    <property type="entry name" value="TonB-dep_rcpt-like"/>
</dbReference>
<evidence type="ECO:0000313" key="16">
    <source>
        <dbReference type="EMBL" id="GLS05522.1"/>
    </source>
</evidence>
<dbReference type="InterPro" id="IPR012910">
    <property type="entry name" value="Plug_dom"/>
</dbReference>
<feature type="chain" id="PRO_5046573644" evidence="13">
    <location>
        <begin position="31"/>
        <end position="711"/>
    </location>
</feature>
<feature type="compositionally biased region" description="Basic and acidic residues" evidence="12">
    <location>
        <begin position="233"/>
        <end position="252"/>
    </location>
</feature>
<keyword evidence="13" id="KW-0732">Signal</keyword>
<evidence type="ECO:0000256" key="3">
    <source>
        <dbReference type="ARBA" id="ARBA00022448"/>
    </source>
</evidence>
<feature type="domain" description="TonB-dependent receptor plug" evidence="15">
    <location>
        <begin position="54"/>
        <end position="155"/>
    </location>
</feature>
<proteinExistence type="inferred from homology"/>
<dbReference type="Proteomes" id="UP001156836">
    <property type="component" value="Unassembled WGS sequence"/>
</dbReference>
<name>A0ABQ6BVW5_9NEIS</name>
<keyword evidence="6 11" id="KW-0798">TonB box</keyword>
<keyword evidence="9 10" id="KW-0998">Cell outer membrane</keyword>
<keyword evidence="3 10" id="KW-0813">Transport</keyword>
<dbReference type="InterPro" id="IPR036942">
    <property type="entry name" value="Beta-barrel_TonB_sf"/>
</dbReference>
<dbReference type="PANTHER" id="PTHR30069">
    <property type="entry name" value="TONB-DEPENDENT OUTER MEMBRANE RECEPTOR"/>
    <property type="match status" value="1"/>
</dbReference>
<dbReference type="Gene3D" id="2.170.130.10">
    <property type="entry name" value="TonB-dependent receptor, plug domain"/>
    <property type="match status" value="1"/>
</dbReference>
<gene>
    <name evidence="16" type="ORF">GCM10007860_26760</name>
</gene>
<protein>
    <submittedName>
        <fullName evidence="16">TonB-dependent receptor</fullName>
    </submittedName>
</protein>
<dbReference type="Pfam" id="PF00593">
    <property type="entry name" value="TonB_dep_Rec_b-barrel"/>
    <property type="match status" value="1"/>
</dbReference>
<dbReference type="SUPFAM" id="SSF56935">
    <property type="entry name" value="Porins"/>
    <property type="match status" value="1"/>
</dbReference>
<reference evidence="17" key="1">
    <citation type="journal article" date="2019" name="Int. J. Syst. Evol. Microbiol.">
        <title>The Global Catalogue of Microorganisms (GCM) 10K type strain sequencing project: providing services to taxonomists for standard genome sequencing and annotation.</title>
        <authorList>
            <consortium name="The Broad Institute Genomics Platform"/>
            <consortium name="The Broad Institute Genome Sequencing Center for Infectious Disease"/>
            <person name="Wu L."/>
            <person name="Ma J."/>
        </authorList>
    </citation>
    <scope>NUCLEOTIDE SEQUENCE [LARGE SCALE GENOMIC DNA]</scope>
    <source>
        <strain evidence="17">NBRC 104970</strain>
    </source>
</reference>
<keyword evidence="17" id="KW-1185">Reference proteome</keyword>
<keyword evidence="7 10" id="KW-0472">Membrane</keyword>
<dbReference type="RefSeq" id="WP_018748066.1">
    <property type="nucleotide sequence ID" value="NZ_BSOZ01000050.1"/>
</dbReference>
<feature type="region of interest" description="Disordered" evidence="12">
    <location>
        <begin position="227"/>
        <end position="269"/>
    </location>
</feature>
<feature type="domain" description="TonB-dependent receptor-like beta-barrel" evidence="14">
    <location>
        <begin position="269"/>
        <end position="680"/>
    </location>
</feature>
<dbReference type="EMBL" id="BSOZ01000050">
    <property type="protein sequence ID" value="GLS05522.1"/>
    <property type="molecule type" value="Genomic_DNA"/>
</dbReference>
<keyword evidence="5 10" id="KW-0812">Transmembrane</keyword>
<evidence type="ECO:0000256" key="10">
    <source>
        <dbReference type="PROSITE-ProRule" id="PRU01360"/>
    </source>
</evidence>
<dbReference type="InterPro" id="IPR037066">
    <property type="entry name" value="Plug_dom_sf"/>
</dbReference>
<comment type="subcellular location">
    <subcellularLocation>
        <location evidence="1 10">Cell outer membrane</location>
        <topology evidence="1 10">Multi-pass membrane protein</topology>
    </subcellularLocation>
</comment>
<comment type="caution">
    <text evidence="16">The sequence shown here is derived from an EMBL/GenBank/DDBJ whole genome shotgun (WGS) entry which is preliminary data.</text>
</comment>
<evidence type="ECO:0000259" key="14">
    <source>
        <dbReference type="Pfam" id="PF00593"/>
    </source>
</evidence>
<evidence type="ECO:0000259" key="15">
    <source>
        <dbReference type="Pfam" id="PF07715"/>
    </source>
</evidence>
<evidence type="ECO:0000256" key="12">
    <source>
        <dbReference type="SAM" id="MobiDB-lite"/>
    </source>
</evidence>
<dbReference type="PANTHER" id="PTHR30069:SF40">
    <property type="entry name" value="TONB-DEPENDENT RECEPTOR NMB0964-RELATED"/>
    <property type="match status" value="1"/>
</dbReference>
<evidence type="ECO:0000313" key="17">
    <source>
        <dbReference type="Proteomes" id="UP001156836"/>
    </source>
</evidence>
<dbReference type="PROSITE" id="PS52016">
    <property type="entry name" value="TONB_DEPENDENT_REC_3"/>
    <property type="match status" value="1"/>
</dbReference>
<evidence type="ECO:0000256" key="6">
    <source>
        <dbReference type="ARBA" id="ARBA00023077"/>
    </source>
</evidence>
<keyword evidence="4 10" id="KW-1134">Transmembrane beta strand</keyword>
<evidence type="ECO:0000256" key="11">
    <source>
        <dbReference type="RuleBase" id="RU003357"/>
    </source>
</evidence>
<feature type="signal peptide" evidence="13">
    <location>
        <begin position="1"/>
        <end position="30"/>
    </location>
</feature>
<evidence type="ECO:0000256" key="1">
    <source>
        <dbReference type="ARBA" id="ARBA00004571"/>
    </source>
</evidence>
<evidence type="ECO:0000256" key="7">
    <source>
        <dbReference type="ARBA" id="ARBA00023136"/>
    </source>
</evidence>
<accession>A0ABQ6BVW5</accession>
<dbReference type="Pfam" id="PF07715">
    <property type="entry name" value="Plug"/>
    <property type="match status" value="1"/>
</dbReference>
<evidence type="ECO:0000256" key="2">
    <source>
        <dbReference type="ARBA" id="ARBA00009810"/>
    </source>
</evidence>
<sequence>MPDHREGRAPRARLLNPIAAVLLCAPLAQAEDERTTTLPVTVVTANPLGSDALSQPATRLDGDALRLRDATTLGEVLTGLPGIASTSFGPGASRPVIRGLDGDRVRLLQNGVGALDASALSYDHAVAQDVAGVDVIEVVRGPAALLYGGSAIGGVVNTLDQRLPRQALHGLEGAATVEYGGAASERLASARLDGGNGDYALHVDGFARRSDDLRIPGYAWSERQRAGLGSYHPPEHDHDHGHEAHEHEEHAESPQGTLPNSDSRAHGGAVGLSRTWDDGYLGLSYGAYRSNYGSVAEEDVRLDLKQDRLALGFARQGLAGPVREVKADLAYTDYRHRELHDGETGTTFKHRGYEGRVELRHAPLGPLDGVIGVQIGQSSFSALGIEAFVPDTDTDQAALFALEQWQLGGGTQLSLGGRVEYNRLSPDDGGNRRFAGVEARSFTAGSLSAGVVQPLAGGWSLAGNLAYTERAPTYYELYADGQHVATGTFERGDPDADKERATSLDAALRYQSGADRLSFGAYYSRFANFIALERTGRWCHSHGDHDHCGSVEHEGESPEYRYQGVPATLYGLEFDGAWRVYRSAARSVDLQLWGDVTRAERRDNDEALPRIPPARIAGAVVYGQGPLSLRAEVQHAADQTRVPDNDSATDGYTVANLALGYRFEGAGGAQWLAYLRGDNLGNEEIRYASSLTRDIAPQGRRSARVGVSVQF</sequence>
<comment type="similarity">
    <text evidence="2 10 11">Belongs to the TonB-dependent receptor family.</text>
</comment>
<dbReference type="InterPro" id="IPR000531">
    <property type="entry name" value="Beta-barrel_TonB"/>
</dbReference>
<evidence type="ECO:0000256" key="5">
    <source>
        <dbReference type="ARBA" id="ARBA00022692"/>
    </source>
</evidence>
<evidence type="ECO:0000256" key="13">
    <source>
        <dbReference type="SAM" id="SignalP"/>
    </source>
</evidence>
<evidence type="ECO:0000256" key="8">
    <source>
        <dbReference type="ARBA" id="ARBA00023170"/>
    </source>
</evidence>
<keyword evidence="8 16" id="KW-0675">Receptor</keyword>
<evidence type="ECO:0000256" key="9">
    <source>
        <dbReference type="ARBA" id="ARBA00023237"/>
    </source>
</evidence>
<dbReference type="Gene3D" id="2.40.170.20">
    <property type="entry name" value="TonB-dependent receptor, beta-barrel domain"/>
    <property type="match status" value="1"/>
</dbReference>
<organism evidence="16 17">
    <name type="scientific">Chitiniphilus shinanonensis</name>
    <dbReference type="NCBI Taxonomy" id="553088"/>
    <lineage>
        <taxon>Bacteria</taxon>
        <taxon>Pseudomonadati</taxon>
        <taxon>Pseudomonadota</taxon>
        <taxon>Betaproteobacteria</taxon>
        <taxon>Neisseriales</taxon>
        <taxon>Chitinibacteraceae</taxon>
        <taxon>Chitiniphilus</taxon>
    </lineage>
</organism>